<name>A0A8J3MRV5_9CHLR</name>
<evidence type="ECO:0000313" key="2">
    <source>
        <dbReference type="Proteomes" id="UP000612362"/>
    </source>
</evidence>
<sequence>MVFFARLKAGLLVLLLMGGLIGIGVLGTQMVGNHFSQANATQHAQGKIIKIMGPEKDFQLLLADKRVLSFHCGTGCRASLSHMQRHLTEKATTDVYYLITPGQGKQGQQLQAVSVD</sequence>
<gene>
    <name evidence="1" type="ORF">KSX_23640</name>
</gene>
<dbReference type="EMBL" id="BNJF01000001">
    <property type="protein sequence ID" value="GHO44201.1"/>
    <property type="molecule type" value="Genomic_DNA"/>
</dbReference>
<keyword evidence="2" id="KW-1185">Reference proteome</keyword>
<dbReference type="AlphaFoldDB" id="A0A8J3MRV5"/>
<organism evidence="1 2">
    <name type="scientific">Ktedonospora formicarum</name>
    <dbReference type="NCBI Taxonomy" id="2778364"/>
    <lineage>
        <taxon>Bacteria</taxon>
        <taxon>Bacillati</taxon>
        <taxon>Chloroflexota</taxon>
        <taxon>Ktedonobacteria</taxon>
        <taxon>Ktedonobacterales</taxon>
        <taxon>Ktedonobacteraceae</taxon>
        <taxon>Ktedonospora</taxon>
    </lineage>
</organism>
<proteinExistence type="predicted"/>
<evidence type="ECO:0000313" key="1">
    <source>
        <dbReference type="EMBL" id="GHO44201.1"/>
    </source>
</evidence>
<comment type="caution">
    <text evidence="1">The sequence shown here is derived from an EMBL/GenBank/DDBJ whole genome shotgun (WGS) entry which is preliminary data.</text>
</comment>
<dbReference type="Proteomes" id="UP000612362">
    <property type="component" value="Unassembled WGS sequence"/>
</dbReference>
<reference evidence="1" key="1">
    <citation type="submission" date="2020-10" db="EMBL/GenBank/DDBJ databases">
        <title>Taxonomic study of unclassified bacteria belonging to the class Ktedonobacteria.</title>
        <authorList>
            <person name="Yabe S."/>
            <person name="Wang C.M."/>
            <person name="Zheng Y."/>
            <person name="Sakai Y."/>
            <person name="Cavaletti L."/>
            <person name="Monciardini P."/>
            <person name="Donadio S."/>
        </authorList>
    </citation>
    <scope>NUCLEOTIDE SEQUENCE</scope>
    <source>
        <strain evidence="1">SOSP1-1</strain>
    </source>
</reference>
<protein>
    <submittedName>
        <fullName evidence="1">Uncharacterized protein</fullName>
    </submittedName>
</protein>
<dbReference type="RefSeq" id="WP_220193614.1">
    <property type="nucleotide sequence ID" value="NZ_BNJF01000001.1"/>
</dbReference>
<accession>A0A8J3MRV5</accession>